<protein>
    <submittedName>
        <fullName evidence="5">Gluconolactonase</fullName>
        <ecNumber evidence="5">3.1.1.17</ecNumber>
    </submittedName>
</protein>
<evidence type="ECO:0000256" key="1">
    <source>
        <dbReference type="ARBA" id="ARBA00022801"/>
    </source>
</evidence>
<gene>
    <name evidence="5" type="ORF">J2793_002690</name>
</gene>
<feature type="binding site" evidence="3">
    <location>
        <position position="178"/>
    </location>
    <ligand>
        <name>a divalent metal cation</name>
        <dbReference type="ChEBI" id="CHEBI:60240"/>
    </ligand>
</feature>
<sequence>MKNNEYEVHDPRFRLLLQPNASMDKLTGECLWAEGPVYFPATDLLIWSDIPNNRMLRWAPGMGVGVYRAPSNYSNGNTRDREGRLVSCEHGERRVTRTEHDGSITVIASHFEGKRLNSPNDVIVDSEGAIWFTDPDYGIISDYEGYRSDSEIGRCNVYRVSPGDTQVRLVSDDFVKPNGLAFSPDESKLYIADSAASHDDNAPRHIRVFDVASNGALRNGRVFVEMQSGVPDGMRVDEHGNVWTSAEDGVHCYAPDGTLLGKILIPEVVANLTFGGPRRNRLFITATSSVYALHVGVRGAAR</sequence>
<proteinExistence type="predicted"/>
<dbReference type="AlphaFoldDB" id="A0AB73IBT4"/>
<evidence type="ECO:0000259" key="4">
    <source>
        <dbReference type="Pfam" id="PF08450"/>
    </source>
</evidence>
<keyword evidence="3" id="KW-0479">Metal-binding</keyword>
<feature type="domain" description="SMP-30/Gluconolactonase/LRE-like region" evidence="4">
    <location>
        <begin position="32"/>
        <end position="287"/>
    </location>
</feature>
<keyword evidence="3" id="KW-0862">Zinc</keyword>
<feature type="binding site" evidence="3">
    <location>
        <position position="34"/>
    </location>
    <ligand>
        <name>a divalent metal cation</name>
        <dbReference type="ChEBI" id="CHEBI:60240"/>
    </ligand>
</feature>
<dbReference type="PANTHER" id="PTHR47572:SF4">
    <property type="entry name" value="LACTONASE DRP35"/>
    <property type="match status" value="1"/>
</dbReference>
<dbReference type="PANTHER" id="PTHR47572">
    <property type="entry name" value="LIPOPROTEIN-RELATED"/>
    <property type="match status" value="1"/>
</dbReference>
<comment type="cofactor">
    <cofactor evidence="3">
        <name>Zn(2+)</name>
        <dbReference type="ChEBI" id="CHEBI:29105"/>
    </cofactor>
    <text evidence="3">Binds 1 divalent metal cation per subunit.</text>
</comment>
<reference evidence="5" key="1">
    <citation type="submission" date="2023-07" db="EMBL/GenBank/DDBJ databases">
        <title>Sorghum-associated microbial communities from plants grown in Nebraska, USA.</title>
        <authorList>
            <person name="Schachtman D."/>
        </authorList>
    </citation>
    <scope>NUCLEOTIDE SEQUENCE</scope>
    <source>
        <strain evidence="5">DS1061</strain>
    </source>
</reference>
<dbReference type="GO" id="GO:0004341">
    <property type="term" value="F:gluconolactonase activity"/>
    <property type="evidence" value="ECO:0007669"/>
    <property type="project" value="UniProtKB-EC"/>
</dbReference>
<dbReference type="InterPro" id="IPR051262">
    <property type="entry name" value="SMP-30/CGR1_Lactonase"/>
</dbReference>
<dbReference type="PRINTS" id="PR01790">
    <property type="entry name" value="SMP30FAMILY"/>
</dbReference>
<dbReference type="SUPFAM" id="SSF63829">
    <property type="entry name" value="Calcium-dependent phosphotriesterase"/>
    <property type="match status" value="1"/>
</dbReference>
<organism evidence="5 6">
    <name type="scientific">Paraburkholderia caledonica</name>
    <dbReference type="NCBI Taxonomy" id="134536"/>
    <lineage>
        <taxon>Bacteria</taxon>
        <taxon>Pseudomonadati</taxon>
        <taxon>Pseudomonadota</taxon>
        <taxon>Betaproteobacteria</taxon>
        <taxon>Burkholderiales</taxon>
        <taxon>Burkholderiaceae</taxon>
        <taxon>Paraburkholderia</taxon>
    </lineage>
</organism>
<dbReference type="Pfam" id="PF08450">
    <property type="entry name" value="SGL"/>
    <property type="match status" value="1"/>
</dbReference>
<dbReference type="EMBL" id="JAURTK010000003">
    <property type="protein sequence ID" value="MDP9647244.1"/>
    <property type="molecule type" value="Genomic_DNA"/>
</dbReference>
<dbReference type="EC" id="3.1.1.17" evidence="5"/>
<comment type="caution">
    <text evidence="5">The sequence shown here is derived from an EMBL/GenBank/DDBJ whole genome shotgun (WGS) entry which is preliminary data.</text>
</comment>
<feature type="active site" description="Proton donor/acceptor" evidence="2">
    <location>
        <position position="232"/>
    </location>
</feature>
<dbReference type="InterPro" id="IPR013658">
    <property type="entry name" value="SGL"/>
</dbReference>
<dbReference type="Gene3D" id="2.120.10.30">
    <property type="entry name" value="TolB, C-terminal domain"/>
    <property type="match status" value="1"/>
</dbReference>
<evidence type="ECO:0000256" key="3">
    <source>
        <dbReference type="PIRSR" id="PIRSR605511-2"/>
    </source>
</evidence>
<dbReference type="InterPro" id="IPR005511">
    <property type="entry name" value="SMP-30"/>
</dbReference>
<name>A0AB73IBT4_9BURK</name>
<feature type="binding site" evidence="3">
    <location>
        <position position="232"/>
    </location>
    <ligand>
        <name>a divalent metal cation</name>
        <dbReference type="ChEBI" id="CHEBI:60240"/>
    </ligand>
</feature>
<accession>A0AB73IBT4</accession>
<evidence type="ECO:0000313" key="6">
    <source>
        <dbReference type="Proteomes" id="UP001229486"/>
    </source>
</evidence>
<dbReference type="RefSeq" id="WP_392393643.1">
    <property type="nucleotide sequence ID" value="NZ_JAURTK010000003.1"/>
</dbReference>
<keyword evidence="1 5" id="KW-0378">Hydrolase</keyword>
<evidence type="ECO:0000313" key="5">
    <source>
        <dbReference type="EMBL" id="MDP9647244.1"/>
    </source>
</evidence>
<evidence type="ECO:0000256" key="2">
    <source>
        <dbReference type="PIRSR" id="PIRSR605511-1"/>
    </source>
</evidence>
<dbReference type="Proteomes" id="UP001229486">
    <property type="component" value="Unassembled WGS sequence"/>
</dbReference>
<dbReference type="GO" id="GO:0046872">
    <property type="term" value="F:metal ion binding"/>
    <property type="evidence" value="ECO:0007669"/>
    <property type="project" value="UniProtKB-KW"/>
</dbReference>
<dbReference type="InterPro" id="IPR011042">
    <property type="entry name" value="6-blade_b-propeller_TolB-like"/>
</dbReference>
<feature type="binding site" evidence="3">
    <location>
        <position position="120"/>
    </location>
    <ligand>
        <name>substrate</name>
    </ligand>
</feature>